<dbReference type="GO" id="GO:0004222">
    <property type="term" value="F:metalloendopeptidase activity"/>
    <property type="evidence" value="ECO:0007669"/>
    <property type="project" value="TreeGrafter"/>
</dbReference>
<evidence type="ECO:0000313" key="3">
    <source>
        <dbReference type="EMBL" id="PFG16347.1"/>
    </source>
</evidence>
<dbReference type="InterPro" id="IPR011055">
    <property type="entry name" value="Dup_hybrid_motif"/>
</dbReference>
<feature type="coiled-coil region" evidence="1">
    <location>
        <begin position="45"/>
        <end position="142"/>
    </location>
</feature>
<dbReference type="PANTHER" id="PTHR21666:SF270">
    <property type="entry name" value="MUREIN HYDROLASE ACTIVATOR ENVC"/>
    <property type="match status" value="1"/>
</dbReference>
<evidence type="ECO:0000313" key="4">
    <source>
        <dbReference type="Proteomes" id="UP000226079"/>
    </source>
</evidence>
<dbReference type="CDD" id="cd12797">
    <property type="entry name" value="M23_peptidase"/>
    <property type="match status" value="1"/>
</dbReference>
<keyword evidence="3" id="KW-0378">Hydrolase</keyword>
<dbReference type="OrthoDB" id="1099523at2"/>
<dbReference type="Proteomes" id="UP000226079">
    <property type="component" value="Unassembled WGS sequence"/>
</dbReference>
<feature type="domain" description="M23ase beta-sheet core" evidence="2">
    <location>
        <begin position="318"/>
        <end position="418"/>
    </location>
</feature>
<dbReference type="SUPFAM" id="SSF51261">
    <property type="entry name" value="Duplicated hybrid motif"/>
    <property type="match status" value="1"/>
</dbReference>
<dbReference type="Gene3D" id="6.10.250.3150">
    <property type="match status" value="1"/>
</dbReference>
<dbReference type="RefSeq" id="WP_143483562.1">
    <property type="nucleotide sequence ID" value="NZ_PDJC01000001.1"/>
</dbReference>
<dbReference type="PANTHER" id="PTHR21666">
    <property type="entry name" value="PEPTIDASE-RELATED"/>
    <property type="match status" value="1"/>
</dbReference>
<dbReference type="InterPro" id="IPR016047">
    <property type="entry name" value="M23ase_b-sheet_dom"/>
</dbReference>
<proteinExistence type="predicted"/>
<accession>A0A2A9CPG7</accession>
<evidence type="ECO:0000256" key="1">
    <source>
        <dbReference type="SAM" id="Coils"/>
    </source>
</evidence>
<name>A0A2A9CPG7_9ACTN</name>
<sequence>MRVSSSTQNVARGRRPGRLRAALRPSLVIGIVLCLSLGLGGPAQAENLNDARDRVRRELSQTNKDIASDKKVLAEAKARLADSQAELVEAQHALATATAKLDQAKADDARIAQELAEADSAAQAAQAAERQAQAEVDEQRRVVANAVRTAYQQQTPLVGVTVFVGADTPTELAQRMQWTDTIFGSVQAQYVRLRAAEATLQRLSATAQAAQAKSAERKQASAAALAKVQQLTEEAAGYRATVTALVEKNKQARAAAENELEQSTAQYEKLQREEAAIAAKLAKDNYNLVNKGGFIRPVNAPAGSPFGMRFHPILHYWRMHWGTDFGAACGAPIRAMANGKVISAGWTTTGFGNYTIISYGKRNGAQLASGYAHQSKVIVKAGQYVAQGQIVGYVGTTGLSTGCHLHLQIYRNGERVNPMKYL</sequence>
<comment type="caution">
    <text evidence="3">The sequence shown here is derived from an EMBL/GenBank/DDBJ whole genome shotgun (WGS) entry which is preliminary data.</text>
</comment>
<dbReference type="Pfam" id="PF01551">
    <property type="entry name" value="Peptidase_M23"/>
    <property type="match status" value="1"/>
</dbReference>
<feature type="coiled-coil region" evidence="1">
    <location>
        <begin position="193"/>
        <end position="280"/>
    </location>
</feature>
<dbReference type="EMBL" id="PDJC01000001">
    <property type="protein sequence ID" value="PFG16347.1"/>
    <property type="molecule type" value="Genomic_DNA"/>
</dbReference>
<dbReference type="AlphaFoldDB" id="A0A2A9CPG7"/>
<gene>
    <name evidence="3" type="ORF">ATK74_0883</name>
</gene>
<dbReference type="Gene3D" id="2.70.70.10">
    <property type="entry name" value="Glucose Permease (Domain IIA)"/>
    <property type="match status" value="1"/>
</dbReference>
<evidence type="ECO:0000259" key="2">
    <source>
        <dbReference type="Pfam" id="PF01551"/>
    </source>
</evidence>
<keyword evidence="4" id="KW-1185">Reference proteome</keyword>
<protein>
    <submittedName>
        <fullName evidence="3">Murein DD-endopeptidase MepM/ murein hydrolase activator NlpD</fullName>
    </submittedName>
</protein>
<reference evidence="3 4" key="1">
    <citation type="submission" date="2017-10" db="EMBL/GenBank/DDBJ databases">
        <title>Sequencing the genomes of 1000 actinobacteria strains.</title>
        <authorList>
            <person name="Klenk H.-P."/>
        </authorList>
    </citation>
    <scope>NUCLEOTIDE SEQUENCE [LARGE SCALE GENOMIC DNA]</scope>
    <source>
        <strain evidence="3 4">DSM 15597</strain>
    </source>
</reference>
<organism evidence="3 4">
    <name type="scientific">Propionicimonas paludicola</name>
    <dbReference type="NCBI Taxonomy" id="185243"/>
    <lineage>
        <taxon>Bacteria</taxon>
        <taxon>Bacillati</taxon>
        <taxon>Actinomycetota</taxon>
        <taxon>Actinomycetes</taxon>
        <taxon>Propionibacteriales</taxon>
        <taxon>Nocardioidaceae</taxon>
        <taxon>Propionicimonas</taxon>
    </lineage>
</organism>
<dbReference type="InterPro" id="IPR050570">
    <property type="entry name" value="Cell_wall_metabolism_enzyme"/>
</dbReference>
<keyword evidence="1" id="KW-0175">Coiled coil</keyword>